<organism evidence="1 2">
    <name type="scientific">Campylobacter jejuni subsp. doylei (strain ATCC BAA-1458 / RM4099 / 269.97)</name>
    <dbReference type="NCBI Taxonomy" id="360109"/>
    <lineage>
        <taxon>Bacteria</taxon>
        <taxon>Pseudomonadati</taxon>
        <taxon>Campylobacterota</taxon>
        <taxon>Epsilonproteobacteria</taxon>
        <taxon>Campylobacterales</taxon>
        <taxon>Campylobacteraceae</taxon>
        <taxon>Campylobacter</taxon>
    </lineage>
</organism>
<dbReference type="EMBL" id="CP000768">
    <property type="protein sequence ID" value="ABS44131.1"/>
    <property type="molecule type" value="Genomic_DNA"/>
</dbReference>
<evidence type="ECO:0000313" key="2">
    <source>
        <dbReference type="Proteomes" id="UP000002302"/>
    </source>
</evidence>
<gene>
    <name evidence="1" type="ordered locus">JJD26997_0978</name>
</gene>
<dbReference type="Proteomes" id="UP000002302">
    <property type="component" value="Chromosome"/>
</dbReference>
<protein>
    <submittedName>
        <fullName evidence="1">Uncharacterized protein</fullName>
    </submittedName>
</protein>
<accession>A7H3K9</accession>
<dbReference type="AlphaFoldDB" id="A7H3K9"/>
<dbReference type="HOGENOM" id="CLU_3306335_0_0_7"/>
<sequence length="39" mass="4681">MFYGDNMRVRAYFRSSCEFSKMLCSFEMGCGFCFVLRFL</sequence>
<reference evidence="2" key="1">
    <citation type="submission" date="2007-07" db="EMBL/GenBank/DDBJ databases">
        <title>Complete genome sequence of Campylobacter jejuni subsp doylei 269.97 isolated from human blood.</title>
        <authorList>
            <person name="Fouts D.E."/>
            <person name="Mongodin E.F."/>
            <person name="Puiu D."/>
            <person name="Sebastian Y."/>
            <person name="Miller W.G."/>
            <person name="Mandrell R.E."/>
            <person name="Lastovica A.J."/>
            <person name="Nelson K.E."/>
        </authorList>
    </citation>
    <scope>NUCLEOTIDE SEQUENCE [LARGE SCALE GENOMIC DNA]</scope>
    <source>
        <strain evidence="2">ATCC BAA-1458 / RM4099 / 269.97</strain>
    </source>
</reference>
<evidence type="ECO:0000313" key="1">
    <source>
        <dbReference type="EMBL" id="ABS44131.1"/>
    </source>
</evidence>
<proteinExistence type="predicted"/>
<name>A7H3K9_CAMJD</name>
<dbReference type="KEGG" id="cjd:JJD26997_0978"/>